<gene>
    <name evidence="1" type="ORF">CCHR01_12122</name>
</gene>
<proteinExistence type="predicted"/>
<evidence type="ECO:0000313" key="1">
    <source>
        <dbReference type="EMBL" id="KAK1845267.1"/>
    </source>
</evidence>
<sequence>MTFSGYGYHDKTWVDPPLQEAIQAAFWGPRAPGTLRRRLAALARAGWHRDQL</sequence>
<keyword evidence="2" id="KW-1185">Reference proteome</keyword>
<organism evidence="1 2">
    <name type="scientific">Colletotrichum chrysophilum</name>
    <dbReference type="NCBI Taxonomy" id="1836956"/>
    <lineage>
        <taxon>Eukaryota</taxon>
        <taxon>Fungi</taxon>
        <taxon>Dikarya</taxon>
        <taxon>Ascomycota</taxon>
        <taxon>Pezizomycotina</taxon>
        <taxon>Sordariomycetes</taxon>
        <taxon>Hypocreomycetidae</taxon>
        <taxon>Glomerellales</taxon>
        <taxon>Glomerellaceae</taxon>
        <taxon>Colletotrichum</taxon>
        <taxon>Colletotrichum gloeosporioides species complex</taxon>
    </lineage>
</organism>
<accession>A0AAD9EF03</accession>
<dbReference type="EMBL" id="JAQOWY010000279">
    <property type="protein sequence ID" value="KAK1845267.1"/>
    <property type="molecule type" value="Genomic_DNA"/>
</dbReference>
<evidence type="ECO:0000313" key="2">
    <source>
        <dbReference type="Proteomes" id="UP001243330"/>
    </source>
</evidence>
<reference evidence="1" key="1">
    <citation type="submission" date="2023-01" db="EMBL/GenBank/DDBJ databases">
        <title>Colletotrichum chrysophilum M932 genome sequence.</title>
        <authorList>
            <person name="Baroncelli R."/>
        </authorList>
    </citation>
    <scope>NUCLEOTIDE SEQUENCE</scope>
    <source>
        <strain evidence="1">M932</strain>
    </source>
</reference>
<protein>
    <submittedName>
        <fullName evidence="1">Uncharacterized protein</fullName>
    </submittedName>
</protein>
<dbReference type="AlphaFoldDB" id="A0AAD9EF03"/>
<comment type="caution">
    <text evidence="1">The sequence shown here is derived from an EMBL/GenBank/DDBJ whole genome shotgun (WGS) entry which is preliminary data.</text>
</comment>
<name>A0AAD9EF03_9PEZI</name>
<dbReference type="Proteomes" id="UP001243330">
    <property type="component" value="Unassembled WGS sequence"/>
</dbReference>